<dbReference type="RefSeq" id="WP_038945047.1">
    <property type="nucleotide sequence ID" value="NZ_CP086136.1"/>
</dbReference>
<accession>A0A939M408</accession>
<dbReference type="KEGG" id="bban:J4G43_005810"/>
<protein>
    <submittedName>
        <fullName evidence="1">Uncharacterized protein</fullName>
    </submittedName>
</protein>
<dbReference type="Proteomes" id="UP000664702">
    <property type="component" value="Chromosome"/>
</dbReference>
<dbReference type="EMBL" id="CP086136">
    <property type="protein sequence ID" value="UEM13813.1"/>
    <property type="molecule type" value="Genomic_DNA"/>
</dbReference>
<gene>
    <name evidence="2" type="ORF">J4G43_005810</name>
    <name evidence="1" type="ORF">J4G43_07995</name>
</gene>
<dbReference type="AlphaFoldDB" id="A0A939M408"/>
<reference evidence="2 3" key="2">
    <citation type="journal article" date="2022" name="Int. J. Syst. Evol. Microbiol.">
        <title>Strains of Bradyrhizobium barranii sp. nov. associated with legumes native to Canada are symbionts of soybeans and belong to different subspecies (subsp. barranii subsp. nov. and subsp. apii subsp. nov.) and symbiovars (sv. glycinearum and sv. septentrionale).</title>
        <authorList>
            <person name="Bromfield E.S.P."/>
            <person name="Cloutier S."/>
            <person name="Wasai-Hara S."/>
            <person name="Minamisawa K."/>
        </authorList>
    </citation>
    <scope>NUCLEOTIDE SEQUENCE [LARGE SCALE GENOMIC DNA]</scope>
    <source>
        <strain evidence="2 3">144S4</strain>
    </source>
</reference>
<evidence type="ECO:0000313" key="1">
    <source>
        <dbReference type="EMBL" id="MBO1860910.1"/>
    </source>
</evidence>
<proteinExistence type="predicted"/>
<reference evidence="1" key="1">
    <citation type="submission" date="2021-03" db="EMBL/GenBank/DDBJ databases">
        <title>Whole Genome Sequence of Bradyrhizobium sp. Strain 144S4.</title>
        <authorList>
            <person name="Bromfield E.S.P."/>
            <person name="Cloutier S."/>
        </authorList>
    </citation>
    <scope>NUCLEOTIDE SEQUENCE [LARGE SCALE GENOMIC DNA]</scope>
    <source>
        <strain evidence="1">144S4</strain>
    </source>
</reference>
<organism evidence="1">
    <name type="scientific">Bradyrhizobium barranii subsp. barranii</name>
    <dbReference type="NCBI Taxonomy" id="2823807"/>
    <lineage>
        <taxon>Bacteria</taxon>
        <taxon>Pseudomonadati</taxon>
        <taxon>Pseudomonadota</taxon>
        <taxon>Alphaproteobacteria</taxon>
        <taxon>Hyphomicrobiales</taxon>
        <taxon>Nitrobacteraceae</taxon>
        <taxon>Bradyrhizobium</taxon>
        <taxon>Bradyrhizobium barranii</taxon>
    </lineage>
</organism>
<evidence type="ECO:0000313" key="3">
    <source>
        <dbReference type="Proteomes" id="UP000664702"/>
    </source>
</evidence>
<dbReference type="EMBL" id="JAGEMI010000001">
    <property type="protein sequence ID" value="MBO1860910.1"/>
    <property type="molecule type" value="Genomic_DNA"/>
</dbReference>
<name>A0A939M408_9BRAD</name>
<evidence type="ECO:0000313" key="2">
    <source>
        <dbReference type="EMBL" id="UEM13813.1"/>
    </source>
</evidence>
<sequence>MPTAQIEIKNGDNNDNFVTVQDRNLAGTPTIWNGKRLNGGASALCDLEVDGSGETHLNWTATRTDDPAQTR</sequence>